<name>A0A8K0TJ95_9PEZI</name>
<dbReference type="Proteomes" id="UP000813385">
    <property type="component" value="Unassembled WGS sequence"/>
</dbReference>
<feature type="transmembrane region" description="Helical" evidence="2">
    <location>
        <begin position="175"/>
        <end position="198"/>
    </location>
</feature>
<feature type="compositionally biased region" description="Low complexity" evidence="1">
    <location>
        <begin position="263"/>
        <end position="275"/>
    </location>
</feature>
<feature type="compositionally biased region" description="Low complexity" evidence="1">
    <location>
        <begin position="128"/>
        <end position="154"/>
    </location>
</feature>
<keyword evidence="2" id="KW-0812">Transmembrane</keyword>
<reference evidence="3" key="1">
    <citation type="journal article" date="2021" name="Nat. Commun.">
        <title>Genetic determinants of endophytism in the Arabidopsis root mycobiome.</title>
        <authorList>
            <person name="Mesny F."/>
            <person name="Miyauchi S."/>
            <person name="Thiergart T."/>
            <person name="Pickel B."/>
            <person name="Atanasova L."/>
            <person name="Karlsson M."/>
            <person name="Huettel B."/>
            <person name="Barry K.W."/>
            <person name="Haridas S."/>
            <person name="Chen C."/>
            <person name="Bauer D."/>
            <person name="Andreopoulos W."/>
            <person name="Pangilinan J."/>
            <person name="LaButti K."/>
            <person name="Riley R."/>
            <person name="Lipzen A."/>
            <person name="Clum A."/>
            <person name="Drula E."/>
            <person name="Henrissat B."/>
            <person name="Kohler A."/>
            <person name="Grigoriev I.V."/>
            <person name="Martin F.M."/>
            <person name="Hacquard S."/>
        </authorList>
    </citation>
    <scope>NUCLEOTIDE SEQUENCE</scope>
    <source>
        <strain evidence="3">MPI-CAGE-AT-0016</strain>
    </source>
</reference>
<proteinExistence type="predicted"/>
<organism evidence="3 4">
    <name type="scientific">Plectosphaerella cucumerina</name>
    <dbReference type="NCBI Taxonomy" id="40658"/>
    <lineage>
        <taxon>Eukaryota</taxon>
        <taxon>Fungi</taxon>
        <taxon>Dikarya</taxon>
        <taxon>Ascomycota</taxon>
        <taxon>Pezizomycotina</taxon>
        <taxon>Sordariomycetes</taxon>
        <taxon>Hypocreomycetidae</taxon>
        <taxon>Glomerellales</taxon>
        <taxon>Plectosphaerellaceae</taxon>
        <taxon>Plectosphaerella</taxon>
    </lineage>
</organism>
<evidence type="ECO:0000313" key="4">
    <source>
        <dbReference type="Proteomes" id="UP000813385"/>
    </source>
</evidence>
<evidence type="ECO:0000313" key="3">
    <source>
        <dbReference type="EMBL" id="KAH7368179.1"/>
    </source>
</evidence>
<dbReference type="EMBL" id="JAGPXD010000002">
    <property type="protein sequence ID" value="KAH7368179.1"/>
    <property type="molecule type" value="Genomic_DNA"/>
</dbReference>
<evidence type="ECO:0000256" key="1">
    <source>
        <dbReference type="SAM" id="MobiDB-lite"/>
    </source>
</evidence>
<dbReference type="CDD" id="cd12087">
    <property type="entry name" value="TM_EGFR-like"/>
    <property type="match status" value="1"/>
</dbReference>
<sequence length="304" mass="31630">MADRVIVVGSTDAEVLASVEASPEFIGWHIQGTVTEASKCVGAGSSVRRTSGYGQCCTNDCLPFTSCDNGSIYGAGGYSACGSNSACGSISVYKTYKSEVADEALFFVECRDNWQANTLYVHIPVETTSEASSPTPTDVPSSGATANAGASSTSQNEPPPSGAPAQGGEKQNLTWIAGAVAGPVVFLLLVGALVWWLLRRRRKNRESSAAAVQQNSGNGGMVYHPDQQGPHPGVGGDWYAWQAQGKAISPGSTELAGSGGGWQQQQGWPAPQALGTEGDGGIVAGRTRTPQELYGSERLAREMH</sequence>
<accession>A0A8K0TJ95</accession>
<evidence type="ECO:0000256" key="2">
    <source>
        <dbReference type="SAM" id="Phobius"/>
    </source>
</evidence>
<keyword evidence="2" id="KW-1133">Transmembrane helix</keyword>
<feature type="region of interest" description="Disordered" evidence="1">
    <location>
        <begin position="128"/>
        <end position="169"/>
    </location>
</feature>
<gene>
    <name evidence="3" type="ORF">B0T11DRAFT_276586</name>
</gene>
<comment type="caution">
    <text evidence="3">The sequence shown here is derived from an EMBL/GenBank/DDBJ whole genome shotgun (WGS) entry which is preliminary data.</text>
</comment>
<dbReference type="AlphaFoldDB" id="A0A8K0TJ95"/>
<keyword evidence="4" id="KW-1185">Reference proteome</keyword>
<feature type="region of interest" description="Disordered" evidence="1">
    <location>
        <begin position="250"/>
        <end position="304"/>
    </location>
</feature>
<protein>
    <submittedName>
        <fullName evidence="3">Uncharacterized protein</fullName>
    </submittedName>
</protein>
<keyword evidence="2" id="KW-0472">Membrane</keyword>
<feature type="region of interest" description="Disordered" evidence="1">
    <location>
        <begin position="208"/>
        <end position="233"/>
    </location>
</feature>